<feature type="compositionally biased region" description="Basic and acidic residues" evidence="1">
    <location>
        <begin position="342"/>
        <end position="354"/>
    </location>
</feature>
<dbReference type="AlphaFoldDB" id="A0A226CYT8"/>
<dbReference type="SUPFAM" id="SSF46785">
    <property type="entry name" value="Winged helix' DNA-binding domain"/>
    <property type="match status" value="1"/>
</dbReference>
<dbReference type="Proteomes" id="UP000198287">
    <property type="component" value="Unassembled WGS sequence"/>
</dbReference>
<feature type="region of interest" description="Disordered" evidence="1">
    <location>
        <begin position="553"/>
        <end position="574"/>
    </location>
</feature>
<dbReference type="OrthoDB" id="8057773at2759"/>
<dbReference type="GO" id="GO:0006355">
    <property type="term" value="P:regulation of DNA-templated transcription"/>
    <property type="evidence" value="ECO:0007669"/>
    <property type="project" value="InterPro"/>
</dbReference>
<dbReference type="InterPro" id="IPR036390">
    <property type="entry name" value="WH_DNA-bd_sf"/>
</dbReference>
<dbReference type="InterPro" id="IPR003150">
    <property type="entry name" value="DNA-bd_RFX"/>
</dbReference>
<evidence type="ECO:0000313" key="4">
    <source>
        <dbReference type="Proteomes" id="UP000198287"/>
    </source>
</evidence>
<evidence type="ECO:0000256" key="1">
    <source>
        <dbReference type="SAM" id="MobiDB-lite"/>
    </source>
</evidence>
<sequence length="574" mass="63148">MDGDEESPPNTHPPSEDLTISLLGRLRRAGSAWLGGGGATIPPPADDMNTSLDTSVVVVRKRGRPPKTPTTPTFQVLSPSGGDEEPGPSTLDSSRLAVTAPRPPRKSVSSNPSNPDAKATAINWILEHIQVSDNPTTTIIKSEIVLRYTQFCEGMGVAPHIDSALGKRIKECFPHVTTKRLGGKNNLQSHYVGITWVELARQQQQHSQQQQQRGGRFQEELSQLHMSEVTTTNSREAWEALLRFPYHVLQVPRKTDKAVNLAKWVKDLANSWDKNRKSTTPAPRVPRPPPTLEQQQQQLAKKVEAKLSDGDVRGAIRLITSDDIIAPNNADTLAALITKHPPHPEPSHFPEPPKRVPPSPIEDDQIRAALASFSPGTAGGEDLVKAIKALLELMLRGEVPEEICPIFYGGSLTALLKKTGGIRPVAVGNVWRRFLAKIVAHRITQSLVGFVAPHQLGVGVRAGSEAGAHASRIFFHATHHTPKAFLKMDFRNAFNEIRRDVLLNIIREKYPEYFRFVAQCHTPSTLFYGTTPSHLYVVANRATPLDPLSSHWWSTPSSKPSRPPSTFGISTTPR</sequence>
<feature type="domain" description="RFX-type winged-helix" evidence="2">
    <location>
        <begin position="120"/>
        <end position="195"/>
    </location>
</feature>
<dbReference type="GO" id="GO:0003677">
    <property type="term" value="F:DNA binding"/>
    <property type="evidence" value="ECO:0007669"/>
    <property type="project" value="InterPro"/>
</dbReference>
<dbReference type="EMBL" id="LNIX01000053">
    <property type="protein sequence ID" value="OXA37708.1"/>
    <property type="molecule type" value="Genomic_DNA"/>
</dbReference>
<name>A0A226CYT8_FOLCA</name>
<evidence type="ECO:0000313" key="3">
    <source>
        <dbReference type="EMBL" id="OXA37708.1"/>
    </source>
</evidence>
<feature type="region of interest" description="Disordered" evidence="1">
    <location>
        <begin position="32"/>
        <end position="116"/>
    </location>
</feature>
<organism evidence="3 4">
    <name type="scientific">Folsomia candida</name>
    <name type="common">Springtail</name>
    <dbReference type="NCBI Taxonomy" id="158441"/>
    <lineage>
        <taxon>Eukaryota</taxon>
        <taxon>Metazoa</taxon>
        <taxon>Ecdysozoa</taxon>
        <taxon>Arthropoda</taxon>
        <taxon>Hexapoda</taxon>
        <taxon>Collembola</taxon>
        <taxon>Entomobryomorpha</taxon>
        <taxon>Isotomoidea</taxon>
        <taxon>Isotomidae</taxon>
        <taxon>Proisotominae</taxon>
        <taxon>Folsomia</taxon>
    </lineage>
</organism>
<feature type="region of interest" description="Disordered" evidence="1">
    <location>
        <begin position="339"/>
        <end position="358"/>
    </location>
</feature>
<feature type="region of interest" description="Disordered" evidence="1">
    <location>
        <begin position="272"/>
        <end position="292"/>
    </location>
</feature>
<reference evidence="3 4" key="1">
    <citation type="submission" date="2015-12" db="EMBL/GenBank/DDBJ databases">
        <title>The genome of Folsomia candida.</title>
        <authorList>
            <person name="Faddeeva A."/>
            <person name="Derks M.F."/>
            <person name="Anvar Y."/>
            <person name="Smit S."/>
            <person name="Van Straalen N."/>
            <person name="Roelofs D."/>
        </authorList>
    </citation>
    <scope>NUCLEOTIDE SEQUENCE [LARGE SCALE GENOMIC DNA]</scope>
    <source>
        <strain evidence="3 4">VU population</strain>
        <tissue evidence="3">Whole body</tissue>
    </source>
</reference>
<protein>
    <submittedName>
        <fullName evidence="3">Transcriptional regulator RFX1</fullName>
    </submittedName>
</protein>
<keyword evidence="4" id="KW-1185">Reference proteome</keyword>
<comment type="caution">
    <text evidence="3">The sequence shown here is derived from an EMBL/GenBank/DDBJ whole genome shotgun (WGS) entry which is preliminary data.</text>
</comment>
<accession>A0A226CYT8</accession>
<dbReference type="InterPro" id="IPR036388">
    <property type="entry name" value="WH-like_DNA-bd_sf"/>
</dbReference>
<gene>
    <name evidence="3" type="ORF">Fcan01_27493</name>
</gene>
<evidence type="ECO:0000259" key="2">
    <source>
        <dbReference type="Pfam" id="PF02257"/>
    </source>
</evidence>
<dbReference type="Gene3D" id="1.10.10.10">
    <property type="entry name" value="Winged helix-like DNA-binding domain superfamily/Winged helix DNA-binding domain"/>
    <property type="match status" value="1"/>
</dbReference>
<feature type="compositionally biased region" description="Low complexity" evidence="1">
    <location>
        <begin position="554"/>
        <end position="566"/>
    </location>
</feature>
<proteinExistence type="predicted"/>
<dbReference type="Pfam" id="PF02257">
    <property type="entry name" value="RFX_DNA_binding"/>
    <property type="match status" value="1"/>
</dbReference>